<keyword evidence="3" id="KW-1185">Reference proteome</keyword>
<dbReference type="STRING" id="82374.NZ47_08450"/>
<dbReference type="PROSITE" id="PS52050">
    <property type="entry name" value="WYL"/>
    <property type="match status" value="1"/>
</dbReference>
<comment type="caution">
    <text evidence="2">The sequence shown here is derived from an EMBL/GenBank/DDBJ whole genome shotgun (WGS) entry which is preliminary data.</text>
</comment>
<dbReference type="Proteomes" id="UP000030993">
    <property type="component" value="Unassembled WGS sequence"/>
</dbReference>
<accession>A0A0B2JYL1</accession>
<evidence type="ECO:0000313" key="2">
    <source>
        <dbReference type="EMBL" id="KHM51793.1"/>
    </source>
</evidence>
<dbReference type="InterPro" id="IPR026881">
    <property type="entry name" value="WYL_dom"/>
</dbReference>
<dbReference type="RefSeq" id="WP_039209200.1">
    <property type="nucleotide sequence ID" value="NZ_JSCE01000172.1"/>
</dbReference>
<dbReference type="EMBL" id="JSCE01000172">
    <property type="protein sequence ID" value="KHM51793.1"/>
    <property type="molecule type" value="Genomic_DNA"/>
</dbReference>
<protein>
    <recommendedName>
        <fullName evidence="1">WYL domain-containing protein</fullName>
    </recommendedName>
</protein>
<feature type="domain" description="WYL" evidence="1">
    <location>
        <begin position="160"/>
        <end position="230"/>
    </location>
</feature>
<dbReference type="AlphaFoldDB" id="A0A0B2JYL1"/>
<evidence type="ECO:0000313" key="3">
    <source>
        <dbReference type="Proteomes" id="UP000030993"/>
    </source>
</evidence>
<organism evidence="2 3">
    <name type="scientific">Anaerovibrio lipolyticus</name>
    <dbReference type="NCBI Taxonomy" id="82374"/>
    <lineage>
        <taxon>Bacteria</taxon>
        <taxon>Bacillati</taxon>
        <taxon>Bacillota</taxon>
        <taxon>Negativicutes</taxon>
        <taxon>Selenomonadales</taxon>
        <taxon>Selenomonadaceae</taxon>
        <taxon>Anaerovibrio</taxon>
    </lineage>
</organism>
<dbReference type="PANTHER" id="PTHR34580">
    <property type="match status" value="1"/>
</dbReference>
<evidence type="ECO:0000259" key="1">
    <source>
        <dbReference type="Pfam" id="PF13280"/>
    </source>
</evidence>
<gene>
    <name evidence="2" type="ORF">NZ47_08450</name>
</gene>
<name>A0A0B2JYL1_9FIRM</name>
<dbReference type="SUPFAM" id="SSF46785">
    <property type="entry name" value="Winged helix' DNA-binding domain"/>
    <property type="match status" value="1"/>
</dbReference>
<dbReference type="Pfam" id="PF13280">
    <property type="entry name" value="WYL"/>
    <property type="match status" value="1"/>
</dbReference>
<sequence>MAYDYINDGNIDADALQKGIKGNKKARMLQLLKMLNEETDENHPLSTNEIIAKMKELGLEVNRKTVKDDVDLLIAFGYDVVIIKSSNNSFYMGERNFELSELKMMVDAISASKIISTKASNSLIEKLQHLCSRYQADELLWNRDVNISIKPYNKSVNLIIDKLTRAIGKKRRVNFKYNEYNMDKELQPRHDGKVYDISPFFLVWNEDHYYLVGNEYSTKTTKTFRIDRIDGSSLVISKEQAVRKPERDLLLKYSQRTFSMMADEKNERNVVLRCKNNLITIMVDRFGVGVDTKIVDNNHFDLTTKLYVTKGFFSWLAKFGDDIKVISPPQVANDYKEYLEKILKQYK</sequence>
<reference evidence="2 3" key="1">
    <citation type="journal article" date="2013" name="PLoS ONE">
        <title>Identification and characterization of three novel lipases belonging to families II and V from Anaerovibrio lipolyticus 5ST.</title>
        <authorList>
            <person name="Prive F."/>
            <person name="Kaderbhai N.N."/>
            <person name="Girdwood S."/>
            <person name="Worgan H.J."/>
            <person name="Pinloche E."/>
            <person name="Scollan N.D."/>
            <person name="Huws S.A."/>
            <person name="Newbold C.J."/>
        </authorList>
    </citation>
    <scope>NUCLEOTIDE SEQUENCE [LARGE SCALE GENOMIC DNA]</scope>
    <source>
        <strain evidence="2 3">5S</strain>
    </source>
</reference>
<dbReference type="InterPro" id="IPR036390">
    <property type="entry name" value="WH_DNA-bd_sf"/>
</dbReference>
<proteinExistence type="predicted"/>
<dbReference type="PANTHER" id="PTHR34580:SF3">
    <property type="entry name" value="PROTEIN PAFB"/>
    <property type="match status" value="1"/>
</dbReference>
<dbReference type="eggNOG" id="COG2378">
    <property type="taxonomic scope" value="Bacteria"/>
</dbReference>
<dbReference type="InterPro" id="IPR051534">
    <property type="entry name" value="CBASS_pafABC_assoc_protein"/>
</dbReference>